<protein>
    <submittedName>
        <fullName evidence="4">Response regulator receiver domain-containing protein</fullName>
    </submittedName>
</protein>
<dbReference type="Proteomes" id="UP000182961">
    <property type="component" value="Unassembled WGS sequence"/>
</dbReference>
<evidence type="ECO:0000313" key="4">
    <source>
        <dbReference type="EMBL" id="SFN08531.1"/>
    </source>
</evidence>
<feature type="modified residue" description="4-aspartylphosphate" evidence="2">
    <location>
        <position position="54"/>
    </location>
</feature>
<organism evidence="4 5">
    <name type="scientific">Flavobacterium succinicans</name>
    <dbReference type="NCBI Taxonomy" id="29536"/>
    <lineage>
        <taxon>Bacteria</taxon>
        <taxon>Pseudomonadati</taxon>
        <taxon>Bacteroidota</taxon>
        <taxon>Flavobacteriia</taxon>
        <taxon>Flavobacteriales</taxon>
        <taxon>Flavobacteriaceae</taxon>
        <taxon>Flavobacterium</taxon>
    </lineage>
</organism>
<accession>A0A1I4W4Q9</accession>
<evidence type="ECO:0000256" key="1">
    <source>
        <dbReference type="ARBA" id="ARBA00022553"/>
    </source>
</evidence>
<dbReference type="PANTHER" id="PTHR44591">
    <property type="entry name" value="STRESS RESPONSE REGULATOR PROTEIN 1"/>
    <property type="match status" value="1"/>
</dbReference>
<dbReference type="Pfam" id="PF00072">
    <property type="entry name" value="Response_reg"/>
    <property type="match status" value="1"/>
</dbReference>
<dbReference type="InterPro" id="IPR050595">
    <property type="entry name" value="Bact_response_regulator"/>
</dbReference>
<dbReference type="EMBL" id="FOUT01000006">
    <property type="protein sequence ID" value="SFN08531.1"/>
    <property type="molecule type" value="Genomic_DNA"/>
</dbReference>
<dbReference type="Pfam" id="PF08665">
    <property type="entry name" value="PglZ"/>
    <property type="match status" value="1"/>
</dbReference>
<keyword evidence="5" id="KW-1185">Reference proteome</keyword>
<dbReference type="InterPro" id="IPR011006">
    <property type="entry name" value="CheY-like_superfamily"/>
</dbReference>
<dbReference type="eggNOG" id="COG2204">
    <property type="taxonomic scope" value="Bacteria"/>
</dbReference>
<dbReference type="GO" id="GO:0000160">
    <property type="term" value="P:phosphorelay signal transduction system"/>
    <property type="evidence" value="ECO:0007669"/>
    <property type="project" value="InterPro"/>
</dbReference>
<sequence>MDKIQILWVDDEIDLLKPHILFLEKKNYSVTTCNNGLDAIAIFEEQNFDVVFLDENMPGMSGLETLSEMKEKKSHIPMIMITKSEEEFIMEEAIGSKIADYLIKPVNPNQILLSLKKNLDHSRLISQKTTLDYQKEFRKITLEMSMVHSFEDWIELYKKLLFWELELENIDDQSMIEILESQKIEANSQFGKFIERNYEDWFLPQKGKLGKGQTDESRPTQSHTLFKQLVVPEILKKDKPVLFIVIDNLRYDQWKAFENVVANYYKLEKEVPYYSILPTATQYARNAIFSGLTPLEMEQKFPQYWKNDPEEGGKNLYEAEFLTAQLKRLGLNIKEDYFKITNLAGGKKLVDNFKSLKNNDLVTIVYNFVDMLSHAKTEMDVVKELAADDKAYRSLTLSWFKNSPLLEIIQQAQKLGFKLILTTDHGTINVKNPSKVVGDKNTSLNLRYKTGRSLTYEHKDVYAVKDPKVIGLPAINMTSSYIFAKNDLFLAYVNNYNHYVSYYKNTYQHGGISLEEMIIPFLVFNPK</sequence>
<dbReference type="RefSeq" id="WP_024979775.1">
    <property type="nucleotide sequence ID" value="NZ_CBCRUM010000025.1"/>
</dbReference>
<name>A0A1I4W4Q9_9FLAO</name>
<dbReference type="AlphaFoldDB" id="A0A1I4W4Q9"/>
<dbReference type="Gene3D" id="3.40.50.2300">
    <property type="match status" value="1"/>
</dbReference>
<dbReference type="CDD" id="cd00156">
    <property type="entry name" value="REC"/>
    <property type="match status" value="1"/>
</dbReference>
<dbReference type="PROSITE" id="PS50110">
    <property type="entry name" value="RESPONSE_REGULATORY"/>
    <property type="match status" value="1"/>
</dbReference>
<evidence type="ECO:0000313" key="5">
    <source>
        <dbReference type="Proteomes" id="UP000182961"/>
    </source>
</evidence>
<dbReference type="SUPFAM" id="SSF53649">
    <property type="entry name" value="Alkaline phosphatase-like"/>
    <property type="match status" value="1"/>
</dbReference>
<dbReference type="InterPro" id="IPR017850">
    <property type="entry name" value="Alkaline_phosphatase_core_sf"/>
</dbReference>
<dbReference type="SMART" id="SM00448">
    <property type="entry name" value="REC"/>
    <property type="match status" value="1"/>
</dbReference>
<dbReference type="SUPFAM" id="SSF52172">
    <property type="entry name" value="CheY-like"/>
    <property type="match status" value="1"/>
</dbReference>
<evidence type="ECO:0000256" key="2">
    <source>
        <dbReference type="PROSITE-ProRule" id="PRU00169"/>
    </source>
</evidence>
<feature type="domain" description="Response regulatory" evidence="3">
    <location>
        <begin position="5"/>
        <end position="119"/>
    </location>
</feature>
<gene>
    <name evidence="4" type="ORF">SAMN05444143_10627</name>
</gene>
<evidence type="ECO:0000259" key="3">
    <source>
        <dbReference type="PROSITE" id="PS50110"/>
    </source>
</evidence>
<reference evidence="5" key="1">
    <citation type="submission" date="2016-10" db="EMBL/GenBank/DDBJ databases">
        <authorList>
            <person name="Varghese N."/>
            <person name="Submissions S."/>
        </authorList>
    </citation>
    <scope>NUCLEOTIDE SEQUENCE [LARGE SCALE GENOMIC DNA]</scope>
    <source>
        <strain evidence="5">DSM 4002</strain>
    </source>
</reference>
<dbReference type="InterPro" id="IPR001789">
    <property type="entry name" value="Sig_transdc_resp-reg_receiver"/>
</dbReference>
<dbReference type="PANTHER" id="PTHR44591:SF3">
    <property type="entry name" value="RESPONSE REGULATORY DOMAIN-CONTAINING PROTEIN"/>
    <property type="match status" value="1"/>
</dbReference>
<dbReference type="Gene3D" id="3.40.720.10">
    <property type="entry name" value="Alkaline Phosphatase, subunit A"/>
    <property type="match status" value="1"/>
</dbReference>
<proteinExistence type="predicted"/>
<dbReference type="STRING" id="29536.FLB_00550"/>
<keyword evidence="1 2" id="KW-0597">Phosphoprotein</keyword>